<dbReference type="RefSeq" id="WP_152126331.1">
    <property type="nucleotide sequence ID" value="NZ_WELI01000011.1"/>
</dbReference>
<protein>
    <submittedName>
        <fullName evidence="1">DUF4249 family protein</fullName>
    </submittedName>
</protein>
<reference evidence="1 2" key="1">
    <citation type="submission" date="2019-10" db="EMBL/GenBank/DDBJ databases">
        <title>Rudanella paleaurantiibacter sp. nov., isolated from sludge.</title>
        <authorList>
            <person name="Xu S.Q."/>
        </authorList>
    </citation>
    <scope>NUCLEOTIDE SEQUENCE [LARGE SCALE GENOMIC DNA]</scope>
    <source>
        <strain evidence="1 2">HX-22-17</strain>
    </source>
</reference>
<name>A0A7J5TVU3_9BACT</name>
<dbReference type="Proteomes" id="UP000488299">
    <property type="component" value="Unassembled WGS sequence"/>
</dbReference>
<dbReference type="EMBL" id="WELI01000011">
    <property type="protein sequence ID" value="KAB7727252.1"/>
    <property type="molecule type" value="Genomic_DNA"/>
</dbReference>
<evidence type="ECO:0000313" key="2">
    <source>
        <dbReference type="Proteomes" id="UP000488299"/>
    </source>
</evidence>
<keyword evidence="2" id="KW-1185">Reference proteome</keyword>
<accession>A0A7J5TVU3</accession>
<sequence length="65" mass="7474">MRGKVDQLRVSLIRANRGYFEYNRAFNANEGFLQAFQPPQVRYSNVKGGYGIILSYNSDTVTIRL</sequence>
<gene>
    <name evidence="1" type="ORF">F5984_21725</name>
</gene>
<dbReference type="AlphaFoldDB" id="A0A7J5TVU3"/>
<proteinExistence type="predicted"/>
<comment type="caution">
    <text evidence="1">The sequence shown here is derived from an EMBL/GenBank/DDBJ whole genome shotgun (WGS) entry which is preliminary data.</text>
</comment>
<organism evidence="1 2">
    <name type="scientific">Rudanella paleaurantiibacter</name>
    <dbReference type="NCBI Taxonomy" id="2614655"/>
    <lineage>
        <taxon>Bacteria</taxon>
        <taxon>Pseudomonadati</taxon>
        <taxon>Bacteroidota</taxon>
        <taxon>Cytophagia</taxon>
        <taxon>Cytophagales</taxon>
        <taxon>Cytophagaceae</taxon>
        <taxon>Rudanella</taxon>
    </lineage>
</organism>
<evidence type="ECO:0000313" key="1">
    <source>
        <dbReference type="EMBL" id="KAB7727252.1"/>
    </source>
</evidence>